<protein>
    <recommendedName>
        <fullName evidence="2">YiaAB two helix domain-containing protein</fullName>
    </recommendedName>
</protein>
<dbReference type="InterPro" id="IPR038972">
    <property type="entry name" value="YiaA-like"/>
</dbReference>
<name>A0A679IU32_VARPD</name>
<keyword evidence="1" id="KW-0812">Transmembrane</keyword>
<feature type="domain" description="YiaAB two helix" evidence="2">
    <location>
        <begin position="18"/>
        <end position="70"/>
    </location>
</feature>
<feature type="domain" description="YiaAB two helix" evidence="2">
    <location>
        <begin position="85"/>
        <end position="137"/>
    </location>
</feature>
<organism evidence="3">
    <name type="scientific">Variovorax paradoxus</name>
    <dbReference type="NCBI Taxonomy" id="34073"/>
    <lineage>
        <taxon>Bacteria</taxon>
        <taxon>Pseudomonadati</taxon>
        <taxon>Pseudomonadota</taxon>
        <taxon>Betaproteobacteria</taxon>
        <taxon>Burkholderiales</taxon>
        <taxon>Comamonadaceae</taxon>
        <taxon>Variovorax</taxon>
    </lineage>
</organism>
<feature type="transmembrane region" description="Helical" evidence="1">
    <location>
        <begin position="20"/>
        <end position="42"/>
    </location>
</feature>
<keyword evidence="1" id="KW-1133">Transmembrane helix</keyword>
<dbReference type="AlphaFoldDB" id="A0A679IU32"/>
<keyword evidence="1" id="KW-0472">Membrane</keyword>
<dbReference type="Pfam" id="PF05360">
    <property type="entry name" value="YiaAB"/>
    <property type="match status" value="2"/>
</dbReference>
<evidence type="ECO:0000313" key="3">
    <source>
        <dbReference type="EMBL" id="CAA2099481.1"/>
    </source>
</evidence>
<dbReference type="RefSeq" id="WP_339088030.1">
    <property type="nucleotide sequence ID" value="NZ_LR743507.1"/>
</dbReference>
<dbReference type="PANTHER" id="PTHR37290:SF1">
    <property type="entry name" value="INNER MEMBRANE PROTEIN YIAA"/>
    <property type="match status" value="1"/>
</dbReference>
<dbReference type="EMBL" id="LR743507">
    <property type="protein sequence ID" value="CAA2099481.1"/>
    <property type="molecule type" value="Genomic_DNA"/>
</dbReference>
<dbReference type="GO" id="GO:0005886">
    <property type="term" value="C:plasma membrane"/>
    <property type="evidence" value="ECO:0007669"/>
    <property type="project" value="TreeGrafter"/>
</dbReference>
<accession>A0A679IU32</accession>
<dbReference type="GO" id="GO:0006974">
    <property type="term" value="P:DNA damage response"/>
    <property type="evidence" value="ECO:0007669"/>
    <property type="project" value="TreeGrafter"/>
</dbReference>
<evidence type="ECO:0000256" key="1">
    <source>
        <dbReference type="SAM" id="Phobius"/>
    </source>
</evidence>
<gene>
    <name evidence="3" type="ORF">VVAX_00259</name>
</gene>
<dbReference type="InterPro" id="IPR008024">
    <property type="entry name" value="YiaAB"/>
</dbReference>
<feature type="transmembrane region" description="Helical" evidence="1">
    <location>
        <begin position="87"/>
        <end position="107"/>
    </location>
</feature>
<dbReference type="PANTHER" id="PTHR37290">
    <property type="entry name" value="INNER MEMBRANE PROTEIN YIAA-RELATED"/>
    <property type="match status" value="1"/>
</dbReference>
<proteinExistence type="predicted"/>
<feature type="transmembrane region" description="Helical" evidence="1">
    <location>
        <begin position="48"/>
        <end position="67"/>
    </location>
</feature>
<evidence type="ECO:0000259" key="2">
    <source>
        <dbReference type="Pfam" id="PF05360"/>
    </source>
</evidence>
<sequence>MQPLSSTTVSIHRDTRAWQFQTWASFAIAVFLCATGLSWLPGEALDRAFMVMGYVFCLSTAFMLSKFIRDGEQATVGTGRDVPMWRLVVWGSFFTAMGLTAWGLVRMEINDTYKAFLGVSWLFLISSAFTLAKTLRDRHEADMAEARLQGRRMTRAEAATAAVAATE</sequence>
<reference evidence="3" key="1">
    <citation type="submission" date="2019-12" db="EMBL/GenBank/DDBJ databases">
        <authorList>
            <person name="Cremers G."/>
        </authorList>
    </citation>
    <scope>NUCLEOTIDE SEQUENCE</scope>
    <source>
        <strain evidence="3">Vvax</strain>
    </source>
</reference>